<feature type="region of interest" description="Disordered" evidence="1">
    <location>
        <begin position="247"/>
        <end position="285"/>
    </location>
</feature>
<evidence type="ECO:0000313" key="3">
    <source>
        <dbReference type="Proteomes" id="UP001329825"/>
    </source>
</evidence>
<feature type="compositionally biased region" description="Basic and acidic residues" evidence="1">
    <location>
        <begin position="264"/>
        <end position="278"/>
    </location>
</feature>
<name>A0ABZ1D303_9TREE</name>
<feature type="compositionally biased region" description="Basic and acidic residues" evidence="1">
    <location>
        <begin position="18"/>
        <end position="31"/>
    </location>
</feature>
<feature type="region of interest" description="Disordered" evidence="1">
    <location>
        <begin position="1"/>
        <end position="125"/>
    </location>
</feature>
<evidence type="ECO:0000256" key="1">
    <source>
        <dbReference type="SAM" id="MobiDB-lite"/>
    </source>
</evidence>
<accession>A0ABZ1D303</accession>
<feature type="compositionally biased region" description="Polar residues" evidence="1">
    <location>
        <begin position="247"/>
        <end position="256"/>
    </location>
</feature>
<protein>
    <submittedName>
        <fullName evidence="2">Uncharacterized protein</fullName>
    </submittedName>
</protein>
<gene>
    <name evidence="2" type="ORF">IL334_005178</name>
</gene>
<feature type="compositionally biased region" description="Basic and acidic residues" evidence="1">
    <location>
        <begin position="114"/>
        <end position="123"/>
    </location>
</feature>
<reference evidence="2 3" key="1">
    <citation type="submission" date="2024-01" db="EMBL/GenBank/DDBJ databases">
        <title>Comparative genomics of Cryptococcus and Kwoniella reveals pathogenesis evolution and contrasting modes of karyotype evolution via chromosome fusion or intercentromeric recombination.</title>
        <authorList>
            <person name="Coelho M.A."/>
            <person name="David-Palma M."/>
            <person name="Shea T."/>
            <person name="Bowers K."/>
            <person name="McGinley-Smith S."/>
            <person name="Mohammad A.W."/>
            <person name="Gnirke A."/>
            <person name="Yurkov A.M."/>
            <person name="Nowrousian M."/>
            <person name="Sun S."/>
            <person name="Cuomo C.A."/>
            <person name="Heitman J."/>
        </authorList>
    </citation>
    <scope>NUCLEOTIDE SEQUENCE [LARGE SCALE GENOMIC DNA]</scope>
    <source>
        <strain evidence="2">CBS 11374</strain>
    </source>
</reference>
<proteinExistence type="predicted"/>
<dbReference type="Proteomes" id="UP001329825">
    <property type="component" value="Chromosome 7"/>
</dbReference>
<feature type="compositionally biased region" description="Basic and acidic residues" evidence="1">
    <location>
        <begin position="42"/>
        <end position="59"/>
    </location>
</feature>
<feature type="compositionally biased region" description="Polar residues" evidence="1">
    <location>
        <begin position="81"/>
        <end position="109"/>
    </location>
</feature>
<organism evidence="2 3">
    <name type="scientific">Kwoniella shivajii</name>
    <dbReference type="NCBI Taxonomy" id="564305"/>
    <lineage>
        <taxon>Eukaryota</taxon>
        <taxon>Fungi</taxon>
        <taxon>Dikarya</taxon>
        <taxon>Basidiomycota</taxon>
        <taxon>Agaricomycotina</taxon>
        <taxon>Tremellomycetes</taxon>
        <taxon>Tremellales</taxon>
        <taxon>Cryptococcaceae</taxon>
        <taxon>Kwoniella</taxon>
    </lineage>
</organism>
<dbReference type="RefSeq" id="XP_062792943.1">
    <property type="nucleotide sequence ID" value="XM_062936892.1"/>
</dbReference>
<sequence>MPSNRGTRSLDDLPNSSLEDRFRSFRDDHQLTGDTLANAFGRIRDIEDRGSPHSKDRSANIEGVVQESTSGLSTEPYPTHPNHSISSSNATAERSSRHLTASHQSGSRKTITRQRAEEIKSRTPEGLCPSEQYTIRMTGRFKYWPESKHFNYTFNVHPLHPSDDTPDSMAFQARSDLQERYTEFTKRRERIPTRSEAPKPAADFYRDGLKSVIQGVNGRYPAVRFKFEHQSGDFNAPQPSSEIVNITTDQSPASTDPTSSRISRPSERRPHLRTRESSQGHYFRNFFRTEPYSQSTGEPPEQSLPFDLGEDTQAHTLRWRGSGFLAERQSALFGTLFRSGNSRHDEDETGEDVMALFANFTGPIDNRLIRNSRRSSDDLARRRALLARAELRSS</sequence>
<dbReference type="GeneID" id="87957309"/>
<dbReference type="EMBL" id="CP141887">
    <property type="protein sequence ID" value="WRT68203.1"/>
    <property type="molecule type" value="Genomic_DNA"/>
</dbReference>
<keyword evidence="3" id="KW-1185">Reference proteome</keyword>
<evidence type="ECO:0000313" key="2">
    <source>
        <dbReference type="EMBL" id="WRT68203.1"/>
    </source>
</evidence>